<evidence type="ECO:0000256" key="2">
    <source>
        <dbReference type="ARBA" id="ARBA00006824"/>
    </source>
</evidence>
<evidence type="ECO:0000256" key="5">
    <source>
        <dbReference type="ARBA" id="ARBA00023136"/>
    </source>
</evidence>
<evidence type="ECO:0000256" key="3">
    <source>
        <dbReference type="ARBA" id="ARBA00022692"/>
    </source>
</evidence>
<comment type="subcellular location">
    <subcellularLocation>
        <location evidence="1">Membrane</location>
        <topology evidence="1">Multi-pass membrane protein</topology>
    </subcellularLocation>
</comment>
<dbReference type="STRING" id="48269.A0A183N272"/>
<proteinExistence type="inferred from homology"/>
<keyword evidence="5" id="KW-0472">Membrane</keyword>
<evidence type="ECO:0000313" key="6">
    <source>
        <dbReference type="EMBL" id="VDP43144.1"/>
    </source>
</evidence>
<keyword evidence="4" id="KW-1133">Transmembrane helix</keyword>
<keyword evidence="7" id="KW-1185">Reference proteome</keyword>
<dbReference type="GO" id="GO:0016020">
    <property type="term" value="C:membrane"/>
    <property type="evidence" value="ECO:0007669"/>
    <property type="project" value="UniProtKB-SubCell"/>
</dbReference>
<dbReference type="AlphaFoldDB" id="A0A183N272"/>
<evidence type="ECO:0000256" key="1">
    <source>
        <dbReference type="ARBA" id="ARBA00004141"/>
    </source>
</evidence>
<reference evidence="6 7" key="1">
    <citation type="submission" date="2018-11" db="EMBL/GenBank/DDBJ databases">
        <authorList>
            <consortium name="Pathogen Informatics"/>
        </authorList>
    </citation>
    <scope>NUCLEOTIDE SEQUENCE [LARGE SCALE GENOMIC DNA]</scope>
    <source>
        <strain evidence="6 7">Zambia</strain>
    </source>
</reference>
<accession>A0A183N272</accession>
<sequence length="141" mass="16205">RVNNVENNNNNDNNNNNNNNNNSINNDNNCNDNNLNQLIVFRSEKDNGFCDTCTMAGAFQRCRQSFLSGYLSDLVYWPILQTINFALVPPGYRVLYVIFFTSLWNTYLCFFNARMSVTKESPIIGCVELFLIPTIIILENL</sequence>
<name>A0A183N272_9TREM</name>
<dbReference type="InterPro" id="IPR007248">
    <property type="entry name" value="Mpv17_PMP22"/>
</dbReference>
<dbReference type="EMBL" id="UZAI01019145">
    <property type="protein sequence ID" value="VDP43144.1"/>
    <property type="molecule type" value="Genomic_DNA"/>
</dbReference>
<gene>
    <name evidence="6" type="ORF">SMRZ_LOCUS22397</name>
</gene>
<keyword evidence="3" id="KW-0812">Transmembrane</keyword>
<protein>
    <submittedName>
        <fullName evidence="6">Uncharacterized protein</fullName>
    </submittedName>
</protein>
<organism evidence="6 7">
    <name type="scientific">Schistosoma margrebowiei</name>
    <dbReference type="NCBI Taxonomy" id="48269"/>
    <lineage>
        <taxon>Eukaryota</taxon>
        <taxon>Metazoa</taxon>
        <taxon>Spiralia</taxon>
        <taxon>Lophotrochozoa</taxon>
        <taxon>Platyhelminthes</taxon>
        <taxon>Trematoda</taxon>
        <taxon>Digenea</taxon>
        <taxon>Strigeidida</taxon>
        <taxon>Schistosomatoidea</taxon>
        <taxon>Schistosomatidae</taxon>
        <taxon>Schistosoma</taxon>
    </lineage>
</organism>
<dbReference type="Proteomes" id="UP000277204">
    <property type="component" value="Unassembled WGS sequence"/>
</dbReference>
<feature type="non-terminal residue" evidence="6">
    <location>
        <position position="1"/>
    </location>
</feature>
<dbReference type="Pfam" id="PF04117">
    <property type="entry name" value="Mpv17_PMP22"/>
    <property type="match status" value="1"/>
</dbReference>
<comment type="similarity">
    <text evidence="2">Belongs to the peroxisomal membrane protein PXMP2/4 family.</text>
</comment>
<evidence type="ECO:0000256" key="4">
    <source>
        <dbReference type="ARBA" id="ARBA00022989"/>
    </source>
</evidence>
<evidence type="ECO:0000313" key="7">
    <source>
        <dbReference type="Proteomes" id="UP000277204"/>
    </source>
</evidence>